<dbReference type="Gene3D" id="3.40.630.30">
    <property type="match status" value="1"/>
</dbReference>
<feature type="domain" description="N-acetyltransferase" evidence="3">
    <location>
        <begin position="165"/>
        <end position="311"/>
    </location>
</feature>
<dbReference type="PROSITE" id="PS50995">
    <property type="entry name" value="HTH_MARR_2"/>
    <property type="match status" value="1"/>
</dbReference>
<sequence>MVAPVFSDRVATVRSFNRFFTRQIGVLREGLLHSEFTLTEMRVLYELAHHGDQPSAALCRDLGLDRGYLSRIVAKFESAGLVSKVPSATDGRSKLLHLTEHGRAVYEPLDRRSREEVGDMLSRFGDADQLRMLDAMRTIRELLDTESGLKYAQPFVLRAHRAGDMAWITRRHGDLYATQQGWDRSFETLVGQICADFERDFDPALEHCWIAEMNGQPVGSIALARSGEDGVAKLRLLLVEEQARGYGLGSRLVDECHRFAREAGYRKMRLWTTDQQKEARHIYQSKGYVLVAEDPVHAFGKDMVNETWELDLMAICIASS</sequence>
<dbReference type="InterPro" id="IPR036388">
    <property type="entry name" value="WH-like_DNA-bd_sf"/>
</dbReference>
<proteinExistence type="predicted"/>
<dbReference type="InterPro" id="IPR036390">
    <property type="entry name" value="WH_DNA-bd_sf"/>
</dbReference>
<feature type="domain" description="HTH marR-type" evidence="2">
    <location>
        <begin position="1"/>
        <end position="141"/>
    </location>
</feature>
<dbReference type="GO" id="GO:0003700">
    <property type="term" value="F:DNA-binding transcription factor activity"/>
    <property type="evidence" value="ECO:0007669"/>
    <property type="project" value="InterPro"/>
</dbReference>
<evidence type="ECO:0000259" key="2">
    <source>
        <dbReference type="PROSITE" id="PS50995"/>
    </source>
</evidence>
<dbReference type="CDD" id="cd04301">
    <property type="entry name" value="NAT_SF"/>
    <property type="match status" value="1"/>
</dbReference>
<dbReference type="InterPro" id="IPR050769">
    <property type="entry name" value="NAT_camello-type"/>
</dbReference>
<organism evidence="4 5">
    <name type="scientific">Duganella margarita</name>
    <dbReference type="NCBI Taxonomy" id="2692170"/>
    <lineage>
        <taxon>Bacteria</taxon>
        <taxon>Pseudomonadati</taxon>
        <taxon>Pseudomonadota</taxon>
        <taxon>Betaproteobacteria</taxon>
        <taxon>Burkholderiales</taxon>
        <taxon>Oxalobacteraceae</taxon>
        <taxon>Telluria group</taxon>
        <taxon>Duganella</taxon>
    </lineage>
</organism>
<dbReference type="RefSeq" id="WP_161049961.1">
    <property type="nucleotide sequence ID" value="NZ_WWCR01000007.1"/>
</dbReference>
<comment type="caution">
    <text evidence="4">The sequence shown here is derived from an EMBL/GenBank/DDBJ whole genome shotgun (WGS) entry which is preliminary data.</text>
</comment>
<gene>
    <name evidence="4" type="ORF">GTP56_09800</name>
</gene>
<evidence type="ECO:0000256" key="1">
    <source>
        <dbReference type="ARBA" id="ARBA00022679"/>
    </source>
</evidence>
<dbReference type="PROSITE" id="PS51186">
    <property type="entry name" value="GNAT"/>
    <property type="match status" value="1"/>
</dbReference>
<reference evidence="4 5" key="1">
    <citation type="submission" date="2019-12" db="EMBL/GenBank/DDBJ databases">
        <title>Novel species isolated from a subtropical stream in China.</title>
        <authorList>
            <person name="Lu H."/>
        </authorList>
    </citation>
    <scope>NUCLEOTIDE SEQUENCE [LARGE SCALE GENOMIC DNA]</scope>
    <source>
        <strain evidence="4 5">FT134W</strain>
    </source>
</reference>
<dbReference type="SUPFAM" id="SSF46785">
    <property type="entry name" value="Winged helix' DNA-binding domain"/>
    <property type="match status" value="1"/>
</dbReference>
<dbReference type="Proteomes" id="UP000469734">
    <property type="component" value="Unassembled WGS sequence"/>
</dbReference>
<evidence type="ECO:0000313" key="5">
    <source>
        <dbReference type="Proteomes" id="UP000469734"/>
    </source>
</evidence>
<dbReference type="SMART" id="SM00347">
    <property type="entry name" value="HTH_MARR"/>
    <property type="match status" value="1"/>
</dbReference>
<dbReference type="InterPro" id="IPR000182">
    <property type="entry name" value="GNAT_dom"/>
</dbReference>
<protein>
    <submittedName>
        <fullName evidence="4">GNAT family N-acetyltransferase</fullName>
    </submittedName>
</protein>
<dbReference type="GO" id="GO:0008080">
    <property type="term" value="F:N-acetyltransferase activity"/>
    <property type="evidence" value="ECO:0007669"/>
    <property type="project" value="InterPro"/>
</dbReference>
<dbReference type="Gene3D" id="1.10.10.10">
    <property type="entry name" value="Winged helix-like DNA-binding domain superfamily/Winged helix DNA-binding domain"/>
    <property type="match status" value="1"/>
</dbReference>
<evidence type="ECO:0000259" key="3">
    <source>
        <dbReference type="PROSITE" id="PS51186"/>
    </source>
</evidence>
<dbReference type="InterPro" id="IPR016181">
    <property type="entry name" value="Acyl_CoA_acyltransferase"/>
</dbReference>
<dbReference type="PANTHER" id="PTHR13947">
    <property type="entry name" value="GNAT FAMILY N-ACETYLTRANSFERASE"/>
    <property type="match status" value="1"/>
</dbReference>
<dbReference type="PANTHER" id="PTHR13947:SF37">
    <property type="entry name" value="LD18367P"/>
    <property type="match status" value="1"/>
</dbReference>
<dbReference type="SUPFAM" id="SSF55729">
    <property type="entry name" value="Acyl-CoA N-acyltransferases (Nat)"/>
    <property type="match status" value="1"/>
</dbReference>
<name>A0A7X4KGE1_9BURK</name>
<dbReference type="InterPro" id="IPR000835">
    <property type="entry name" value="HTH_MarR-typ"/>
</dbReference>
<evidence type="ECO:0000313" key="4">
    <source>
        <dbReference type="EMBL" id="MYM72489.1"/>
    </source>
</evidence>
<dbReference type="Pfam" id="PF00583">
    <property type="entry name" value="Acetyltransf_1"/>
    <property type="match status" value="1"/>
</dbReference>
<keyword evidence="1 4" id="KW-0808">Transferase</keyword>
<accession>A0A7X4KGE1</accession>
<dbReference type="EMBL" id="WWCR01000007">
    <property type="protein sequence ID" value="MYM72489.1"/>
    <property type="molecule type" value="Genomic_DNA"/>
</dbReference>
<dbReference type="AlphaFoldDB" id="A0A7X4KGE1"/>
<dbReference type="Pfam" id="PF12802">
    <property type="entry name" value="MarR_2"/>
    <property type="match status" value="1"/>
</dbReference>